<dbReference type="InterPro" id="IPR018905">
    <property type="entry name" value="A-galactase_NEW3"/>
</dbReference>
<gene>
    <name evidence="3" type="ORF">ACFOY7_00300</name>
</gene>
<evidence type="ECO:0000313" key="4">
    <source>
        <dbReference type="Proteomes" id="UP001595882"/>
    </source>
</evidence>
<sequence>MMKKMLISIFASALIAVLLLFSGGVVNAAGGLTLFTPYSGLSVTPGETLTYDVTVMNSNSSIANVSFHVEGLPENWTYSITAGGKDISQLSILGNAEENIQFEVTVPLEIEKADYNFTLAADGSGNQYAELPFITTVTEQGTFETELTSEQPNMEGHADATFTYTATLKNRTAEQQTYALSAAVQDGWGVRFKADGNNLTSVTIEPNGSKDITVDVTPPTNIQADTYEIPVKAATSSTSAETTLEAVITGSYSLSISTPDGNLSTDITAGRTRTIDLVVENTGTATLNDISISASTPPNWESEFDASSIAVLEAGQSKTVKATLTAPEEAIAGDYVTTFTADSGETSSDADFRLSVETSTLWGIVSILIILVVAGGLYFIFRRYGRR</sequence>
<keyword evidence="1" id="KW-0472">Membrane</keyword>
<reference evidence="4" key="1">
    <citation type="journal article" date="2019" name="Int. J. Syst. Evol. Microbiol.">
        <title>The Global Catalogue of Microorganisms (GCM) 10K type strain sequencing project: providing services to taxonomists for standard genome sequencing and annotation.</title>
        <authorList>
            <consortium name="The Broad Institute Genomics Platform"/>
            <consortium name="The Broad Institute Genome Sequencing Center for Infectious Disease"/>
            <person name="Wu L."/>
            <person name="Ma J."/>
        </authorList>
    </citation>
    <scope>NUCLEOTIDE SEQUENCE [LARGE SCALE GENOMIC DNA]</scope>
    <source>
        <strain evidence="4">CCUG 37865</strain>
    </source>
</reference>
<dbReference type="Pfam" id="PF10633">
    <property type="entry name" value="NPCBM_assoc"/>
    <property type="match status" value="2"/>
</dbReference>
<dbReference type="PANTHER" id="PTHR39198">
    <property type="entry name" value="HYPOTHETICAL MEMBRANE PROTEIN, CONSERVED"/>
    <property type="match status" value="1"/>
</dbReference>
<feature type="transmembrane region" description="Helical" evidence="1">
    <location>
        <begin position="361"/>
        <end position="381"/>
    </location>
</feature>
<keyword evidence="1" id="KW-0812">Transmembrane</keyword>
<organism evidence="3 4">
    <name type="scientific">Gracilibacillus xinjiangensis</name>
    <dbReference type="NCBI Taxonomy" id="1193282"/>
    <lineage>
        <taxon>Bacteria</taxon>
        <taxon>Bacillati</taxon>
        <taxon>Bacillota</taxon>
        <taxon>Bacilli</taxon>
        <taxon>Bacillales</taxon>
        <taxon>Bacillaceae</taxon>
        <taxon>Gracilibacillus</taxon>
    </lineage>
</organism>
<evidence type="ECO:0000313" key="3">
    <source>
        <dbReference type="EMBL" id="MFC4401537.1"/>
    </source>
</evidence>
<keyword evidence="4" id="KW-1185">Reference proteome</keyword>
<dbReference type="PANTHER" id="PTHR39198:SF1">
    <property type="entry name" value="ALPHA-GALACTOSIDASE NEW3 DOMAIN-CONTAINING PROTEIN"/>
    <property type="match status" value="1"/>
</dbReference>
<dbReference type="Proteomes" id="UP001595882">
    <property type="component" value="Unassembled WGS sequence"/>
</dbReference>
<protein>
    <submittedName>
        <fullName evidence="3">NEW3 domain-containing protein</fullName>
    </submittedName>
</protein>
<accession>A0ABV8WQP0</accession>
<comment type="caution">
    <text evidence="3">The sequence shown here is derived from an EMBL/GenBank/DDBJ whole genome shotgun (WGS) entry which is preliminary data.</text>
</comment>
<dbReference type="Gene3D" id="2.60.40.10">
    <property type="entry name" value="Immunoglobulins"/>
    <property type="match status" value="2"/>
</dbReference>
<dbReference type="RefSeq" id="WP_390248219.1">
    <property type="nucleotide sequence ID" value="NZ_JBHSDT010000001.1"/>
</dbReference>
<dbReference type="EMBL" id="JBHSDT010000001">
    <property type="protein sequence ID" value="MFC4401537.1"/>
    <property type="molecule type" value="Genomic_DNA"/>
</dbReference>
<proteinExistence type="predicted"/>
<dbReference type="InterPro" id="IPR013783">
    <property type="entry name" value="Ig-like_fold"/>
</dbReference>
<evidence type="ECO:0000256" key="1">
    <source>
        <dbReference type="SAM" id="Phobius"/>
    </source>
</evidence>
<name>A0ABV8WQP0_9BACI</name>
<keyword evidence="1" id="KW-1133">Transmembrane helix</keyword>
<evidence type="ECO:0000259" key="2">
    <source>
        <dbReference type="Pfam" id="PF10633"/>
    </source>
</evidence>
<feature type="domain" description="Alpha-galactosidase NEW3" evidence="2">
    <location>
        <begin position="43"/>
        <end position="121"/>
    </location>
</feature>
<feature type="domain" description="Alpha-galactosidase NEW3" evidence="2">
    <location>
        <begin position="267"/>
        <end position="342"/>
    </location>
</feature>